<dbReference type="InterPro" id="IPR013105">
    <property type="entry name" value="TPR_2"/>
</dbReference>
<dbReference type="Gene3D" id="1.25.40.10">
    <property type="entry name" value="Tetratricopeptide repeat domain"/>
    <property type="match status" value="3"/>
</dbReference>
<sequence>MADANALKDQGNKAFVAKDYDKAIELFTAAIAIDPNNHVLYSNRSAANAGKRLWSAALEDAEKCVSLSPSWGKGYARKGAALHGARRFDEAIAAYEEGIKSEDSPALRKGLQEVRDAQVNDVGGSDMGLARLFRDPNLIGKLAANPQTQKHLADPAFVQKLQMMQQNPKLADAALSLDPRMIDVLGVALNINMQGFSREEGSDELPPGLRKTSPPQSPRAQATPSSSTSNSKPTPPPQPEPEPEKMDVEMSEGDAEEAKAKADALAEKQKGTEFYKQRRFDEAAAAFSKAWDLWSKDITFLTNLGAVYFEQGEYDKCIETCEKAVEEGRSYRADFKLLAKAFGRVGAAYSQKGDFVSAKKYFQKSLAEHRDAATLAKLQATEKAIAEAEHQAYVDPAKSATAREEGNAAFKAGDFADAVKLYTESIKRDPSDARGYNNRAAAYMKLLAFAEALKDADEAIKVDSSFVKAHVRKASILHAMRDYSKALEALQVASSADTANAHTVEIQAQEMKTQQALFTQRAGETEEQTLERAMKDPEVAGIMSDPVMQQILQQAQANPGALQDHMKNPIIREKIVKLVNAGIIRTR</sequence>
<accession>A0A8I2YUI7</accession>
<dbReference type="Pfam" id="PF13424">
    <property type="entry name" value="TPR_12"/>
    <property type="match status" value="1"/>
</dbReference>
<feature type="repeat" description="TPR" evidence="5">
    <location>
        <begin position="399"/>
        <end position="432"/>
    </location>
</feature>
<reference evidence="8" key="1">
    <citation type="submission" date="2021-03" db="EMBL/GenBank/DDBJ databases">
        <title>Evolutionary innovations through gain and loss of genes in the ectomycorrhizal Boletales.</title>
        <authorList>
            <person name="Wu G."/>
            <person name="Miyauchi S."/>
            <person name="Morin E."/>
            <person name="Yang Z.-L."/>
            <person name="Xu J."/>
            <person name="Martin F.M."/>
        </authorList>
    </citation>
    <scope>NUCLEOTIDE SEQUENCE</scope>
    <source>
        <strain evidence="8">BR01</strain>
    </source>
</reference>
<organism evidence="8 9">
    <name type="scientific">Boletus reticuloceps</name>
    <dbReference type="NCBI Taxonomy" id="495285"/>
    <lineage>
        <taxon>Eukaryota</taxon>
        <taxon>Fungi</taxon>
        <taxon>Dikarya</taxon>
        <taxon>Basidiomycota</taxon>
        <taxon>Agaricomycotina</taxon>
        <taxon>Agaricomycetes</taxon>
        <taxon>Agaricomycetidae</taxon>
        <taxon>Boletales</taxon>
        <taxon>Boletineae</taxon>
        <taxon>Boletaceae</taxon>
        <taxon>Boletoideae</taxon>
        <taxon>Boletus</taxon>
    </lineage>
</organism>
<dbReference type="Proteomes" id="UP000683000">
    <property type="component" value="Unassembled WGS sequence"/>
</dbReference>
<evidence type="ECO:0000256" key="1">
    <source>
        <dbReference type="ARBA" id="ARBA00004496"/>
    </source>
</evidence>
<protein>
    <submittedName>
        <fullName evidence="8">Chaperone</fullName>
    </submittedName>
</protein>
<dbReference type="Pfam" id="PF13414">
    <property type="entry name" value="TPR_11"/>
    <property type="match status" value="1"/>
</dbReference>
<keyword evidence="3" id="KW-0677">Repeat</keyword>
<evidence type="ECO:0000313" key="9">
    <source>
        <dbReference type="Proteomes" id="UP000683000"/>
    </source>
</evidence>
<evidence type="ECO:0000256" key="5">
    <source>
        <dbReference type="PROSITE-ProRule" id="PRU00339"/>
    </source>
</evidence>
<dbReference type="InterPro" id="IPR041243">
    <property type="entry name" value="STI1/HOP_DP"/>
</dbReference>
<feature type="repeat" description="TPR" evidence="5">
    <location>
        <begin position="339"/>
        <end position="372"/>
    </location>
</feature>
<dbReference type="AlphaFoldDB" id="A0A8I2YUI7"/>
<dbReference type="GO" id="GO:0051879">
    <property type="term" value="F:Hsp90 protein binding"/>
    <property type="evidence" value="ECO:0007669"/>
    <property type="project" value="TreeGrafter"/>
</dbReference>
<evidence type="ECO:0000256" key="3">
    <source>
        <dbReference type="ARBA" id="ARBA00022737"/>
    </source>
</evidence>
<gene>
    <name evidence="8" type="ORF">JVT61DRAFT_12645</name>
</gene>
<dbReference type="FunFam" id="1.25.40.10:FF:000020">
    <property type="entry name" value="Stress-induced phosphoprotein 1"/>
    <property type="match status" value="1"/>
</dbReference>
<keyword evidence="4 5" id="KW-0802">TPR repeat</keyword>
<dbReference type="FunFam" id="1.10.260.100:FF:000002">
    <property type="entry name" value="Stress-induced-phosphoprotein 1 (Hsp70/Hsp90-organizing)"/>
    <property type="match status" value="1"/>
</dbReference>
<keyword evidence="9" id="KW-1185">Reference proteome</keyword>
<feature type="repeat" description="TPR" evidence="5">
    <location>
        <begin position="4"/>
        <end position="37"/>
    </location>
</feature>
<dbReference type="Pfam" id="PF17830">
    <property type="entry name" value="STI1-HOP_DP"/>
    <property type="match status" value="2"/>
</dbReference>
<name>A0A8I2YUI7_9AGAM</name>
<evidence type="ECO:0000256" key="6">
    <source>
        <dbReference type="SAM" id="MobiDB-lite"/>
    </source>
</evidence>
<dbReference type="PANTHER" id="PTHR22904">
    <property type="entry name" value="TPR REPEAT CONTAINING PROTEIN"/>
    <property type="match status" value="1"/>
</dbReference>
<feature type="region of interest" description="Disordered" evidence="6">
    <location>
        <begin position="198"/>
        <end position="261"/>
    </location>
</feature>
<dbReference type="Gene3D" id="1.10.260.100">
    <property type="match status" value="2"/>
</dbReference>
<dbReference type="InterPro" id="IPR011990">
    <property type="entry name" value="TPR-like_helical_dom_sf"/>
</dbReference>
<dbReference type="InterPro" id="IPR006636">
    <property type="entry name" value="STI1_HS-bd"/>
</dbReference>
<dbReference type="OrthoDB" id="2423701at2759"/>
<dbReference type="FunFam" id="1.25.40.10:FF:000010">
    <property type="entry name" value="Stress-induced phosphoprotein 1"/>
    <property type="match status" value="1"/>
</dbReference>
<comment type="caution">
    <text evidence="8">The sequence shown here is derived from an EMBL/GenBank/DDBJ whole genome shotgun (WGS) entry which is preliminary data.</text>
</comment>
<dbReference type="InterPro" id="IPR019734">
    <property type="entry name" value="TPR_rpt"/>
</dbReference>
<dbReference type="EMBL" id="JAGFBS010000006">
    <property type="protein sequence ID" value="KAG6378390.1"/>
    <property type="molecule type" value="Genomic_DNA"/>
</dbReference>
<dbReference type="PANTHER" id="PTHR22904:SF523">
    <property type="entry name" value="STRESS-INDUCED-PHOSPHOPROTEIN 1"/>
    <property type="match status" value="1"/>
</dbReference>
<proteinExistence type="predicted"/>
<feature type="domain" description="STI1" evidence="7">
    <location>
        <begin position="536"/>
        <end position="575"/>
    </location>
</feature>
<evidence type="ECO:0000256" key="2">
    <source>
        <dbReference type="ARBA" id="ARBA00022490"/>
    </source>
</evidence>
<dbReference type="SMART" id="SM00727">
    <property type="entry name" value="STI1"/>
    <property type="match status" value="2"/>
</dbReference>
<evidence type="ECO:0000313" key="8">
    <source>
        <dbReference type="EMBL" id="KAG6378390.1"/>
    </source>
</evidence>
<comment type="subcellular location">
    <subcellularLocation>
        <location evidence="1">Cytoplasm</location>
    </subcellularLocation>
</comment>
<dbReference type="Pfam" id="PF07719">
    <property type="entry name" value="TPR_2"/>
    <property type="match status" value="1"/>
</dbReference>
<feature type="domain" description="STI1" evidence="7">
    <location>
        <begin position="135"/>
        <end position="174"/>
    </location>
</feature>
<keyword evidence="2" id="KW-0963">Cytoplasm</keyword>
<dbReference type="PROSITE" id="PS50005">
    <property type="entry name" value="TPR"/>
    <property type="match status" value="4"/>
</dbReference>
<feature type="compositionally biased region" description="Low complexity" evidence="6">
    <location>
        <begin position="223"/>
        <end position="232"/>
    </location>
</feature>
<dbReference type="SUPFAM" id="SSF48452">
    <property type="entry name" value="TPR-like"/>
    <property type="match status" value="3"/>
</dbReference>
<dbReference type="GO" id="GO:0005737">
    <property type="term" value="C:cytoplasm"/>
    <property type="evidence" value="ECO:0007669"/>
    <property type="project" value="UniProtKB-SubCell"/>
</dbReference>
<dbReference type="SMART" id="SM00028">
    <property type="entry name" value="TPR"/>
    <property type="match status" value="9"/>
</dbReference>
<evidence type="ECO:0000256" key="4">
    <source>
        <dbReference type="ARBA" id="ARBA00022803"/>
    </source>
</evidence>
<evidence type="ECO:0000259" key="7">
    <source>
        <dbReference type="SMART" id="SM00727"/>
    </source>
</evidence>
<feature type="repeat" description="TPR" evidence="5">
    <location>
        <begin position="298"/>
        <end position="331"/>
    </location>
</feature>